<dbReference type="Proteomes" id="UP000825729">
    <property type="component" value="Unassembled WGS sequence"/>
</dbReference>
<dbReference type="EMBL" id="JAINDJ010000004">
    <property type="protein sequence ID" value="KAG9449235.1"/>
    <property type="molecule type" value="Genomic_DNA"/>
</dbReference>
<keyword evidence="2" id="KW-0812">Transmembrane</keyword>
<protein>
    <submittedName>
        <fullName evidence="3">Uncharacterized protein</fullName>
    </submittedName>
</protein>
<organism evidence="3 4">
    <name type="scientific">Aristolochia fimbriata</name>
    <name type="common">White veined hardy Dutchman's pipe vine</name>
    <dbReference type="NCBI Taxonomy" id="158543"/>
    <lineage>
        <taxon>Eukaryota</taxon>
        <taxon>Viridiplantae</taxon>
        <taxon>Streptophyta</taxon>
        <taxon>Embryophyta</taxon>
        <taxon>Tracheophyta</taxon>
        <taxon>Spermatophyta</taxon>
        <taxon>Magnoliopsida</taxon>
        <taxon>Magnoliidae</taxon>
        <taxon>Piperales</taxon>
        <taxon>Aristolochiaceae</taxon>
        <taxon>Aristolochia</taxon>
    </lineage>
</organism>
<keyword evidence="2" id="KW-0472">Membrane</keyword>
<dbReference type="AlphaFoldDB" id="A0AAV7EK69"/>
<reference evidence="3 4" key="1">
    <citation type="submission" date="2021-07" db="EMBL/GenBank/DDBJ databases">
        <title>The Aristolochia fimbriata genome: insights into angiosperm evolution, floral development and chemical biosynthesis.</title>
        <authorList>
            <person name="Jiao Y."/>
        </authorList>
    </citation>
    <scope>NUCLEOTIDE SEQUENCE [LARGE SCALE GENOMIC DNA]</scope>
    <source>
        <strain evidence="3">IBCAS-2021</strain>
        <tissue evidence="3">Leaf</tissue>
    </source>
</reference>
<evidence type="ECO:0000256" key="2">
    <source>
        <dbReference type="SAM" id="Phobius"/>
    </source>
</evidence>
<evidence type="ECO:0000313" key="3">
    <source>
        <dbReference type="EMBL" id="KAG9449235.1"/>
    </source>
</evidence>
<feature type="region of interest" description="Disordered" evidence="1">
    <location>
        <begin position="1"/>
        <end position="31"/>
    </location>
</feature>
<feature type="transmembrane region" description="Helical" evidence="2">
    <location>
        <begin position="165"/>
        <end position="184"/>
    </location>
</feature>
<feature type="transmembrane region" description="Helical" evidence="2">
    <location>
        <begin position="134"/>
        <end position="153"/>
    </location>
</feature>
<feature type="compositionally biased region" description="Low complexity" evidence="1">
    <location>
        <begin position="8"/>
        <end position="21"/>
    </location>
</feature>
<proteinExistence type="predicted"/>
<keyword evidence="4" id="KW-1185">Reference proteome</keyword>
<sequence>MAEGAEASSSDTQSTIPSSSDDALKQPRVPAYPGGPAFPNYGFQMQFMYPALAGLAPTQTREQANLGAGIYAVPVHPFMGSVAGLPSDTLIPLNYTVPTRSSPAEGAVTGEQGQEGRQQPQAQQRQVVLRRFQFAFQLDLFLILKLAAVVFVFNQDGSRQKLILLLFIASLVYLYQTGVLTPLIRWLSQGMHRAAAPPQPRPPVRAMNEGVPANAGAHALPVQGEQGNEDENRPAANDADPQAIQNENPVEPARREGWLGIAREIQMIVIGFITSLLPGYHNID</sequence>
<accession>A0AAV7EK69</accession>
<keyword evidence="2" id="KW-1133">Transmembrane helix</keyword>
<comment type="caution">
    <text evidence="3">The sequence shown here is derived from an EMBL/GenBank/DDBJ whole genome shotgun (WGS) entry which is preliminary data.</text>
</comment>
<gene>
    <name evidence="3" type="ORF">H6P81_009200</name>
</gene>
<dbReference type="PANTHER" id="PTHR36787">
    <property type="entry name" value="TRANSMEMBRANE PROTEIN"/>
    <property type="match status" value="1"/>
</dbReference>
<evidence type="ECO:0000313" key="4">
    <source>
        <dbReference type="Proteomes" id="UP000825729"/>
    </source>
</evidence>
<feature type="region of interest" description="Disordered" evidence="1">
    <location>
        <begin position="223"/>
        <end position="250"/>
    </location>
</feature>
<evidence type="ECO:0000256" key="1">
    <source>
        <dbReference type="SAM" id="MobiDB-lite"/>
    </source>
</evidence>
<name>A0AAV7EK69_ARIFI</name>